<evidence type="ECO:0000256" key="4">
    <source>
        <dbReference type="ARBA" id="ARBA00023136"/>
    </source>
</evidence>
<evidence type="ECO:0000256" key="2">
    <source>
        <dbReference type="ARBA" id="ARBA00022692"/>
    </source>
</evidence>
<gene>
    <name evidence="8" type="ORF">B0H63DRAFT_565033</name>
</gene>
<evidence type="ECO:0000256" key="1">
    <source>
        <dbReference type="ARBA" id="ARBA00004141"/>
    </source>
</evidence>
<dbReference type="InterPro" id="IPR052337">
    <property type="entry name" value="SAT4-like"/>
</dbReference>
<dbReference type="EMBL" id="JAULSW010000010">
    <property type="protein sequence ID" value="KAK3368317.1"/>
    <property type="molecule type" value="Genomic_DNA"/>
</dbReference>
<evidence type="ECO:0000256" key="3">
    <source>
        <dbReference type="ARBA" id="ARBA00022989"/>
    </source>
</evidence>
<dbReference type="Proteomes" id="UP001285441">
    <property type="component" value="Unassembled WGS sequence"/>
</dbReference>
<organism evidence="8 9">
    <name type="scientific">Podospora didyma</name>
    <dbReference type="NCBI Taxonomy" id="330526"/>
    <lineage>
        <taxon>Eukaryota</taxon>
        <taxon>Fungi</taxon>
        <taxon>Dikarya</taxon>
        <taxon>Ascomycota</taxon>
        <taxon>Pezizomycotina</taxon>
        <taxon>Sordariomycetes</taxon>
        <taxon>Sordariomycetidae</taxon>
        <taxon>Sordariales</taxon>
        <taxon>Podosporaceae</taxon>
        <taxon>Podospora</taxon>
    </lineage>
</organism>
<keyword evidence="4 6" id="KW-0472">Membrane</keyword>
<dbReference type="Pfam" id="PF20684">
    <property type="entry name" value="Fung_rhodopsin"/>
    <property type="match status" value="1"/>
</dbReference>
<name>A0AAE0K2E1_9PEZI</name>
<evidence type="ECO:0000256" key="5">
    <source>
        <dbReference type="ARBA" id="ARBA00038359"/>
    </source>
</evidence>
<feature type="transmembrane region" description="Helical" evidence="6">
    <location>
        <begin position="97"/>
        <end position="117"/>
    </location>
</feature>
<proteinExistence type="inferred from homology"/>
<feature type="transmembrane region" description="Helical" evidence="6">
    <location>
        <begin position="30"/>
        <end position="50"/>
    </location>
</feature>
<keyword evidence="9" id="KW-1185">Reference proteome</keyword>
<dbReference type="InterPro" id="IPR049326">
    <property type="entry name" value="Rhodopsin_dom_fungi"/>
</dbReference>
<evidence type="ECO:0000313" key="9">
    <source>
        <dbReference type="Proteomes" id="UP001285441"/>
    </source>
</evidence>
<dbReference type="PANTHER" id="PTHR33048">
    <property type="entry name" value="PTH11-LIKE INTEGRAL MEMBRANE PROTEIN (AFU_ORTHOLOGUE AFUA_5G11245)"/>
    <property type="match status" value="1"/>
</dbReference>
<accession>A0AAE0K2E1</accession>
<evidence type="ECO:0000259" key="7">
    <source>
        <dbReference type="Pfam" id="PF20684"/>
    </source>
</evidence>
<evidence type="ECO:0000256" key="6">
    <source>
        <dbReference type="SAM" id="Phobius"/>
    </source>
</evidence>
<comment type="caution">
    <text evidence="8">The sequence shown here is derived from an EMBL/GenBank/DDBJ whole genome shotgun (WGS) entry which is preliminary data.</text>
</comment>
<reference evidence="8" key="1">
    <citation type="journal article" date="2023" name="Mol. Phylogenet. Evol.">
        <title>Genome-scale phylogeny and comparative genomics of the fungal order Sordariales.</title>
        <authorList>
            <person name="Hensen N."/>
            <person name="Bonometti L."/>
            <person name="Westerberg I."/>
            <person name="Brannstrom I.O."/>
            <person name="Guillou S."/>
            <person name="Cros-Aarteil S."/>
            <person name="Calhoun S."/>
            <person name="Haridas S."/>
            <person name="Kuo A."/>
            <person name="Mondo S."/>
            <person name="Pangilinan J."/>
            <person name="Riley R."/>
            <person name="LaButti K."/>
            <person name="Andreopoulos B."/>
            <person name="Lipzen A."/>
            <person name="Chen C."/>
            <person name="Yan M."/>
            <person name="Daum C."/>
            <person name="Ng V."/>
            <person name="Clum A."/>
            <person name="Steindorff A."/>
            <person name="Ohm R.A."/>
            <person name="Martin F."/>
            <person name="Silar P."/>
            <person name="Natvig D.O."/>
            <person name="Lalanne C."/>
            <person name="Gautier V."/>
            <person name="Ament-Velasquez S.L."/>
            <person name="Kruys A."/>
            <person name="Hutchinson M.I."/>
            <person name="Powell A.J."/>
            <person name="Barry K."/>
            <person name="Miller A.N."/>
            <person name="Grigoriev I.V."/>
            <person name="Debuchy R."/>
            <person name="Gladieux P."/>
            <person name="Hiltunen Thoren M."/>
            <person name="Johannesson H."/>
        </authorList>
    </citation>
    <scope>NUCLEOTIDE SEQUENCE</scope>
    <source>
        <strain evidence="8">CBS 232.78</strain>
    </source>
</reference>
<dbReference type="AlphaFoldDB" id="A0AAE0K2E1"/>
<reference evidence="8" key="2">
    <citation type="submission" date="2023-06" db="EMBL/GenBank/DDBJ databases">
        <authorList>
            <consortium name="Lawrence Berkeley National Laboratory"/>
            <person name="Haridas S."/>
            <person name="Hensen N."/>
            <person name="Bonometti L."/>
            <person name="Westerberg I."/>
            <person name="Brannstrom I.O."/>
            <person name="Guillou S."/>
            <person name="Cros-Aarteil S."/>
            <person name="Calhoun S."/>
            <person name="Kuo A."/>
            <person name="Mondo S."/>
            <person name="Pangilinan J."/>
            <person name="Riley R."/>
            <person name="LaButti K."/>
            <person name="Andreopoulos B."/>
            <person name="Lipzen A."/>
            <person name="Chen C."/>
            <person name="Yanf M."/>
            <person name="Daum C."/>
            <person name="Ng V."/>
            <person name="Clum A."/>
            <person name="Steindorff A."/>
            <person name="Ohm R."/>
            <person name="Martin F."/>
            <person name="Silar P."/>
            <person name="Natvig D."/>
            <person name="Lalanne C."/>
            <person name="Gautier V."/>
            <person name="Ament-velasquez S.L."/>
            <person name="Kruys A."/>
            <person name="Hutchinson M.I."/>
            <person name="Powell A.J."/>
            <person name="Barry K."/>
            <person name="Miller A.N."/>
            <person name="Grigoriev I.V."/>
            <person name="Debuchy R."/>
            <person name="Gladieux P."/>
            <person name="Thoren M.H."/>
            <person name="Johannesson H."/>
        </authorList>
    </citation>
    <scope>NUCLEOTIDE SEQUENCE</scope>
    <source>
        <strain evidence="8">CBS 232.78</strain>
    </source>
</reference>
<dbReference type="PANTHER" id="PTHR33048:SF47">
    <property type="entry name" value="INTEGRAL MEMBRANE PROTEIN-RELATED"/>
    <property type="match status" value="1"/>
</dbReference>
<sequence length="299" mass="33345">MSSGLNIGAMPPPPGVKANFVNPDSITGRLILAATIWPAVTLPIILLRLYTSRFILREVFAVANSAISGIQTRNGAGYHLWDVPVTDFKRFMKLGSIGGMLTYNFCTMFIKLSILSLHQRFSTSLPGGSCLDADKPFVSGGGLNVGTDILILLFPIWMLWPLRMPLLQKIGVVLIMMLGGLVCIVSLLRFNAALHTDGNMDFTWKYLPNLVWILCEMYTGIICACLPCFRSFTKHFFPHLIIFRDDFEERLTSRHPFLGGLANEKVSAVVNEGREGSVEVGREHAQMKRTWLDCHIKNI</sequence>
<feature type="transmembrane region" description="Helical" evidence="6">
    <location>
        <begin position="172"/>
        <end position="190"/>
    </location>
</feature>
<comment type="subcellular location">
    <subcellularLocation>
        <location evidence="1">Membrane</location>
        <topology evidence="1">Multi-pass membrane protein</topology>
    </subcellularLocation>
</comment>
<feature type="transmembrane region" description="Helical" evidence="6">
    <location>
        <begin position="137"/>
        <end position="160"/>
    </location>
</feature>
<dbReference type="GO" id="GO:0016020">
    <property type="term" value="C:membrane"/>
    <property type="evidence" value="ECO:0007669"/>
    <property type="project" value="UniProtKB-SubCell"/>
</dbReference>
<protein>
    <recommendedName>
        <fullName evidence="7">Rhodopsin domain-containing protein</fullName>
    </recommendedName>
</protein>
<feature type="transmembrane region" description="Helical" evidence="6">
    <location>
        <begin position="210"/>
        <end position="229"/>
    </location>
</feature>
<comment type="similarity">
    <text evidence="5">Belongs to the SAT4 family.</text>
</comment>
<feature type="domain" description="Rhodopsin" evidence="7">
    <location>
        <begin position="119"/>
        <end position="233"/>
    </location>
</feature>
<keyword evidence="2 6" id="KW-0812">Transmembrane</keyword>
<evidence type="ECO:0000313" key="8">
    <source>
        <dbReference type="EMBL" id="KAK3368317.1"/>
    </source>
</evidence>
<keyword evidence="3 6" id="KW-1133">Transmembrane helix</keyword>